<evidence type="ECO:0000313" key="10">
    <source>
        <dbReference type="Proteomes" id="UP000279446"/>
    </source>
</evidence>
<feature type="transmembrane region" description="Helical" evidence="8">
    <location>
        <begin position="322"/>
        <end position="339"/>
    </location>
</feature>
<accession>A0A433YBA6</accession>
<evidence type="ECO:0000256" key="7">
    <source>
        <dbReference type="ARBA" id="ARBA00023136"/>
    </source>
</evidence>
<dbReference type="GO" id="GO:0033214">
    <property type="term" value="P:siderophore-iron import into cell"/>
    <property type="evidence" value="ECO:0007669"/>
    <property type="project" value="TreeGrafter"/>
</dbReference>
<dbReference type="InterPro" id="IPR000522">
    <property type="entry name" value="ABC_transptr_permease_BtuC"/>
</dbReference>
<reference evidence="9 10" key="1">
    <citation type="submission" date="2018-12" db="EMBL/GenBank/DDBJ databases">
        <authorList>
            <person name="Sun L."/>
            <person name="Chen Z."/>
        </authorList>
    </citation>
    <scope>NUCLEOTIDE SEQUENCE [LARGE SCALE GENOMIC DNA]</scope>
    <source>
        <strain evidence="9 10">DSM 15890</strain>
    </source>
</reference>
<evidence type="ECO:0000256" key="5">
    <source>
        <dbReference type="ARBA" id="ARBA00022692"/>
    </source>
</evidence>
<evidence type="ECO:0000256" key="3">
    <source>
        <dbReference type="ARBA" id="ARBA00022448"/>
    </source>
</evidence>
<evidence type="ECO:0000256" key="4">
    <source>
        <dbReference type="ARBA" id="ARBA00022475"/>
    </source>
</evidence>
<dbReference type="Pfam" id="PF01032">
    <property type="entry name" value="FecCD"/>
    <property type="match status" value="1"/>
</dbReference>
<dbReference type="OrthoDB" id="9811721at2"/>
<feature type="transmembrane region" description="Helical" evidence="8">
    <location>
        <begin position="162"/>
        <end position="182"/>
    </location>
</feature>
<feature type="transmembrane region" description="Helical" evidence="8">
    <location>
        <begin position="203"/>
        <end position="228"/>
    </location>
</feature>
<evidence type="ECO:0000256" key="8">
    <source>
        <dbReference type="SAM" id="Phobius"/>
    </source>
</evidence>
<dbReference type="PANTHER" id="PTHR30472:SF1">
    <property type="entry name" value="FE(3+) DICITRATE TRANSPORT SYSTEM PERMEASE PROTEIN FECC-RELATED"/>
    <property type="match status" value="1"/>
</dbReference>
<keyword evidence="4" id="KW-1003">Cell membrane</keyword>
<evidence type="ECO:0000256" key="1">
    <source>
        <dbReference type="ARBA" id="ARBA00004651"/>
    </source>
</evidence>
<dbReference type="Proteomes" id="UP000279446">
    <property type="component" value="Unassembled WGS sequence"/>
</dbReference>
<dbReference type="RefSeq" id="WP_127191538.1">
    <property type="nucleotide sequence ID" value="NZ_RZNY01000005.1"/>
</dbReference>
<protein>
    <submittedName>
        <fullName evidence="9">Iron ABC transporter permease</fullName>
    </submittedName>
</protein>
<dbReference type="SUPFAM" id="SSF81345">
    <property type="entry name" value="ABC transporter involved in vitamin B12 uptake, BtuC"/>
    <property type="match status" value="1"/>
</dbReference>
<comment type="similarity">
    <text evidence="2">Belongs to the binding-protein-dependent transport system permease family. FecCD subfamily.</text>
</comment>
<sequence>MNSSSSSKNKLSSLHTPRNFTTVLVICMILLGICIFASLVLGSRVMSVKELIDGLFHPDIDSFETSVVRKRISRTVFSLLCGAALGVSGALMQAVTRNPIADPSILGVNTGASLFVVCGIAFLNISTANQYIWLALAGAAITAVFVFGIGSMGRGGATPIKLVLAGAATSAALSSLVTAIMIPRADVMDQFRFWQVGSVGSATWNGIATFSPFLIVGILIGFITAPALNALALGDDVATGLGVRTGVLRFFAALTGVLLCGATTALAGPIGFIGLLSTHVVRLILGPDLRFVIPMSALTGAIILTISDVGGRLIGGTGEVEVGVVTAFIGAPILIILAMKSKVRSL</sequence>
<keyword evidence="7 8" id="KW-0472">Membrane</keyword>
<dbReference type="FunFam" id="1.10.3470.10:FF:000001">
    <property type="entry name" value="Vitamin B12 ABC transporter permease BtuC"/>
    <property type="match status" value="1"/>
</dbReference>
<feature type="transmembrane region" description="Helical" evidence="8">
    <location>
        <begin position="289"/>
        <end position="310"/>
    </location>
</feature>
<proteinExistence type="inferred from homology"/>
<dbReference type="GO" id="GO:0005886">
    <property type="term" value="C:plasma membrane"/>
    <property type="evidence" value="ECO:0007669"/>
    <property type="project" value="UniProtKB-SubCell"/>
</dbReference>
<name>A0A433YBA6_9BACL</name>
<dbReference type="GO" id="GO:0022857">
    <property type="term" value="F:transmembrane transporter activity"/>
    <property type="evidence" value="ECO:0007669"/>
    <property type="project" value="InterPro"/>
</dbReference>
<keyword evidence="3" id="KW-0813">Transport</keyword>
<feature type="transmembrane region" description="Helical" evidence="8">
    <location>
        <begin position="20"/>
        <end position="41"/>
    </location>
</feature>
<comment type="caution">
    <text evidence="9">The sequence shown here is derived from an EMBL/GenBank/DDBJ whole genome shotgun (WGS) entry which is preliminary data.</text>
</comment>
<keyword evidence="10" id="KW-1185">Reference proteome</keyword>
<dbReference type="Gene3D" id="1.10.3470.10">
    <property type="entry name" value="ABC transporter involved in vitamin B12 uptake, BtuC"/>
    <property type="match status" value="1"/>
</dbReference>
<feature type="transmembrane region" description="Helical" evidence="8">
    <location>
        <begin position="76"/>
        <end position="94"/>
    </location>
</feature>
<comment type="subcellular location">
    <subcellularLocation>
        <location evidence="1">Cell membrane</location>
        <topology evidence="1">Multi-pass membrane protein</topology>
    </subcellularLocation>
</comment>
<dbReference type="InterPro" id="IPR037294">
    <property type="entry name" value="ABC_BtuC-like"/>
</dbReference>
<keyword evidence="5 8" id="KW-0812">Transmembrane</keyword>
<organism evidence="9 10">
    <name type="scientific">Paenibacillus anaericanus</name>
    <dbReference type="NCBI Taxonomy" id="170367"/>
    <lineage>
        <taxon>Bacteria</taxon>
        <taxon>Bacillati</taxon>
        <taxon>Bacillota</taxon>
        <taxon>Bacilli</taxon>
        <taxon>Bacillales</taxon>
        <taxon>Paenibacillaceae</taxon>
        <taxon>Paenibacillus</taxon>
    </lineage>
</organism>
<dbReference type="AlphaFoldDB" id="A0A433YBA6"/>
<evidence type="ECO:0000256" key="2">
    <source>
        <dbReference type="ARBA" id="ARBA00007935"/>
    </source>
</evidence>
<evidence type="ECO:0000313" key="9">
    <source>
        <dbReference type="EMBL" id="RUT47140.1"/>
    </source>
</evidence>
<dbReference type="CDD" id="cd06550">
    <property type="entry name" value="TM_ABC_iron-siderophores_like"/>
    <property type="match status" value="1"/>
</dbReference>
<dbReference type="PANTHER" id="PTHR30472">
    <property type="entry name" value="FERRIC ENTEROBACTIN TRANSPORT SYSTEM PERMEASE PROTEIN"/>
    <property type="match status" value="1"/>
</dbReference>
<gene>
    <name evidence="9" type="ORF">EJP82_08135</name>
</gene>
<dbReference type="EMBL" id="RZNY01000005">
    <property type="protein sequence ID" value="RUT47140.1"/>
    <property type="molecule type" value="Genomic_DNA"/>
</dbReference>
<feature type="transmembrane region" description="Helical" evidence="8">
    <location>
        <begin position="132"/>
        <end position="150"/>
    </location>
</feature>
<keyword evidence="6 8" id="KW-1133">Transmembrane helix</keyword>
<feature type="transmembrane region" description="Helical" evidence="8">
    <location>
        <begin position="106"/>
        <end position="125"/>
    </location>
</feature>
<evidence type="ECO:0000256" key="6">
    <source>
        <dbReference type="ARBA" id="ARBA00022989"/>
    </source>
</evidence>
<feature type="transmembrane region" description="Helical" evidence="8">
    <location>
        <begin position="248"/>
        <end position="277"/>
    </location>
</feature>